<dbReference type="NCBIfam" id="TIGR00254">
    <property type="entry name" value="GGDEF"/>
    <property type="match status" value="1"/>
</dbReference>
<dbReference type="CDD" id="cd01949">
    <property type="entry name" value="GGDEF"/>
    <property type="match status" value="1"/>
</dbReference>
<feature type="transmembrane region" description="Helical" evidence="6">
    <location>
        <begin position="187"/>
        <end position="207"/>
    </location>
</feature>
<feature type="transmembrane region" description="Helical" evidence="6">
    <location>
        <begin position="156"/>
        <end position="175"/>
    </location>
</feature>
<dbReference type="InterPro" id="IPR007895">
    <property type="entry name" value="MASE1"/>
</dbReference>
<gene>
    <name evidence="8" type="ORF">FNL38_101181</name>
</gene>
<dbReference type="FunFam" id="3.30.70.270:FF:000001">
    <property type="entry name" value="Diguanylate cyclase domain protein"/>
    <property type="match status" value="1"/>
</dbReference>
<comment type="caution">
    <text evidence="8">The sequence shown here is derived from an EMBL/GenBank/DDBJ whole genome shotgun (WGS) entry which is preliminary data.</text>
</comment>
<dbReference type="GO" id="GO:1902201">
    <property type="term" value="P:negative regulation of bacterial-type flagellum-dependent cell motility"/>
    <property type="evidence" value="ECO:0007669"/>
    <property type="project" value="TreeGrafter"/>
</dbReference>
<dbReference type="PANTHER" id="PTHR45138:SF9">
    <property type="entry name" value="DIGUANYLATE CYCLASE DGCM-RELATED"/>
    <property type="match status" value="1"/>
</dbReference>
<keyword evidence="4 6" id="KW-1133">Transmembrane helix</keyword>
<dbReference type="InterPro" id="IPR043128">
    <property type="entry name" value="Rev_trsase/Diguanyl_cyclase"/>
</dbReference>
<feature type="domain" description="GGDEF" evidence="7">
    <location>
        <begin position="330"/>
        <end position="460"/>
    </location>
</feature>
<feature type="transmembrane region" description="Helical" evidence="6">
    <location>
        <begin position="219"/>
        <end position="242"/>
    </location>
</feature>
<reference evidence="8" key="1">
    <citation type="submission" date="2019-07" db="EMBL/GenBank/DDBJ databases">
        <title>Genomic Encyclopedia of Type Strains, Phase IV (KMG-IV): sequencing the most valuable type-strain genomes for metagenomic binning, comparative biology and taxonomic classification.</title>
        <authorList>
            <person name="Goeker M."/>
        </authorList>
    </citation>
    <scope>NUCLEOTIDE SEQUENCE</scope>
    <source>
        <strain evidence="8">DSM 44596</strain>
    </source>
</reference>
<dbReference type="EMBL" id="VNIQ01000001">
    <property type="protein sequence ID" value="TYQ07816.1"/>
    <property type="molecule type" value="Genomic_DNA"/>
</dbReference>
<protein>
    <submittedName>
        <fullName evidence="8">Diguanylate cyclase (GGDEF)-like protein</fullName>
    </submittedName>
</protein>
<dbReference type="InterPro" id="IPR029787">
    <property type="entry name" value="Nucleotide_cyclase"/>
</dbReference>
<keyword evidence="2" id="KW-1003">Cell membrane</keyword>
<sequence length="476" mass="50681">MTRMGRVTRLLVVFVVVLLAALIGILTRPPGLLATFWCANALLLGMMVRWPILIEWPTWIAAGVAYVSADLLTGNTLSMAIQLNGANLVGVTVGVLLLDYLKRTPFRLVDSTSLMWMVVVAGLSACATAATAGLMDWVFRGESFADTLVHWGSTEFMAYLLVLPLILSMTIPSSIAEIRSKTTVRAVLAMTVPLLATAACMPIALSIEGPIALLLPIPALLWCATRISVPSTALVSAVWSVWSLMMADAGRLALGEQSGANVNEAVITSIAVTLVALGPIAVACATQERRAAERELFRAVEYDSLTGVLSRGPFLRQAEERLQQATQTALPIGLLMLDLDHFKAVNDTYGHMVGDSVLADFGARMAERVSDTDLVGRLGGEEFAVLLTGSSFARATEVAEEIRHAQVHDSARSGHDSTVSIGLAWTDDATPTLASLMVAADAALYEAKHAGRNVVKAQNVSDIVSGVVSERISRTA</sequence>
<feature type="transmembrane region" description="Helical" evidence="6">
    <location>
        <begin position="113"/>
        <end position="136"/>
    </location>
</feature>
<dbReference type="Pfam" id="PF05231">
    <property type="entry name" value="MASE1"/>
    <property type="match status" value="1"/>
</dbReference>
<evidence type="ECO:0000256" key="4">
    <source>
        <dbReference type="ARBA" id="ARBA00022989"/>
    </source>
</evidence>
<evidence type="ECO:0000256" key="6">
    <source>
        <dbReference type="SAM" id="Phobius"/>
    </source>
</evidence>
<dbReference type="Pfam" id="PF00990">
    <property type="entry name" value="GGDEF"/>
    <property type="match status" value="1"/>
</dbReference>
<dbReference type="GO" id="GO:0043709">
    <property type="term" value="P:cell adhesion involved in single-species biofilm formation"/>
    <property type="evidence" value="ECO:0007669"/>
    <property type="project" value="TreeGrafter"/>
</dbReference>
<dbReference type="PROSITE" id="PS50887">
    <property type="entry name" value="GGDEF"/>
    <property type="match status" value="1"/>
</dbReference>
<dbReference type="PANTHER" id="PTHR45138">
    <property type="entry name" value="REGULATORY COMPONENTS OF SENSORY TRANSDUCTION SYSTEM"/>
    <property type="match status" value="1"/>
</dbReference>
<organism evidence="8">
    <name type="scientific">Nocardia globerula</name>
    <dbReference type="NCBI Taxonomy" id="1818"/>
    <lineage>
        <taxon>Bacteria</taxon>
        <taxon>Bacillati</taxon>
        <taxon>Actinomycetota</taxon>
        <taxon>Actinomycetes</taxon>
        <taxon>Mycobacteriales</taxon>
        <taxon>Nocardiaceae</taxon>
        <taxon>Nocardia</taxon>
    </lineage>
</organism>
<dbReference type="SMART" id="SM00267">
    <property type="entry name" value="GGDEF"/>
    <property type="match status" value="1"/>
</dbReference>
<comment type="subcellular location">
    <subcellularLocation>
        <location evidence="1">Cell membrane</location>
        <topology evidence="1">Multi-pass membrane protein</topology>
    </subcellularLocation>
</comment>
<proteinExistence type="predicted"/>
<evidence type="ECO:0000256" key="1">
    <source>
        <dbReference type="ARBA" id="ARBA00004651"/>
    </source>
</evidence>
<feature type="transmembrane region" description="Helical" evidence="6">
    <location>
        <begin position="7"/>
        <end position="26"/>
    </location>
</feature>
<accession>A0A652YVW4</accession>
<dbReference type="Gene3D" id="3.30.70.270">
    <property type="match status" value="1"/>
</dbReference>
<keyword evidence="5 6" id="KW-0472">Membrane</keyword>
<evidence type="ECO:0000313" key="8">
    <source>
        <dbReference type="EMBL" id="TYQ07816.1"/>
    </source>
</evidence>
<dbReference type="InterPro" id="IPR050469">
    <property type="entry name" value="Diguanylate_Cyclase"/>
</dbReference>
<dbReference type="GO" id="GO:0005886">
    <property type="term" value="C:plasma membrane"/>
    <property type="evidence" value="ECO:0007669"/>
    <property type="project" value="UniProtKB-SubCell"/>
</dbReference>
<evidence type="ECO:0000256" key="5">
    <source>
        <dbReference type="ARBA" id="ARBA00023136"/>
    </source>
</evidence>
<feature type="transmembrane region" description="Helical" evidence="6">
    <location>
        <begin position="83"/>
        <end position="101"/>
    </location>
</feature>
<dbReference type="GO" id="GO:0052621">
    <property type="term" value="F:diguanylate cyclase activity"/>
    <property type="evidence" value="ECO:0007669"/>
    <property type="project" value="TreeGrafter"/>
</dbReference>
<evidence type="ECO:0000256" key="2">
    <source>
        <dbReference type="ARBA" id="ARBA00022475"/>
    </source>
</evidence>
<name>A0A652YVW4_NOCGL</name>
<dbReference type="AlphaFoldDB" id="A0A652YVW4"/>
<keyword evidence="3 6" id="KW-0812">Transmembrane</keyword>
<evidence type="ECO:0000256" key="3">
    <source>
        <dbReference type="ARBA" id="ARBA00022692"/>
    </source>
</evidence>
<dbReference type="InterPro" id="IPR000160">
    <property type="entry name" value="GGDEF_dom"/>
</dbReference>
<dbReference type="SUPFAM" id="SSF55073">
    <property type="entry name" value="Nucleotide cyclase"/>
    <property type="match status" value="1"/>
</dbReference>
<evidence type="ECO:0000259" key="7">
    <source>
        <dbReference type="PROSITE" id="PS50887"/>
    </source>
</evidence>